<keyword evidence="9" id="KW-0408">Iron</keyword>
<evidence type="ECO:0000256" key="6">
    <source>
        <dbReference type="ARBA" id="ARBA00022723"/>
    </source>
</evidence>
<dbReference type="PANTHER" id="PTHR19353:SF30">
    <property type="entry name" value="DELTA 8-(E)-SPHINGOLIPID DESATURASE"/>
    <property type="match status" value="1"/>
</dbReference>
<dbReference type="Pfam" id="PF00487">
    <property type="entry name" value="FA_desaturase"/>
    <property type="match status" value="1"/>
</dbReference>
<evidence type="ECO:0000259" key="13">
    <source>
        <dbReference type="Pfam" id="PF00487"/>
    </source>
</evidence>
<accession>H1FUK1</accession>
<keyword evidence="4" id="KW-0349">Heme</keyword>
<reference evidence="14 15" key="1">
    <citation type="journal article" date="2012" name="Proc. Natl. Acad. Sci. U.S.A.">
        <title>Genome and physiology of a model Epsilonproteobacterium responsible for sulfide detoxification in marine oxygen depletion zones.</title>
        <authorList>
            <person name="Grote J."/>
            <person name="Schott T."/>
            <person name="Bruckner C.G."/>
            <person name="Glockner F.O."/>
            <person name="Jost G."/>
            <person name="Teeling H."/>
            <person name="Labrenz M."/>
            <person name="Jurgens K."/>
        </authorList>
    </citation>
    <scope>NUCLEOTIDE SEQUENCE [LARGE SCALE GENOMIC DNA]</scope>
    <source>
        <strain evidence="14 15">GD1</strain>
    </source>
</reference>
<dbReference type="STRING" id="929558.SMGD1_1629"/>
<evidence type="ECO:0000256" key="8">
    <source>
        <dbReference type="ARBA" id="ARBA00023002"/>
    </source>
</evidence>
<evidence type="ECO:0000256" key="11">
    <source>
        <dbReference type="ARBA" id="ARBA00023136"/>
    </source>
</evidence>
<keyword evidence="5 12" id="KW-0812">Transmembrane</keyword>
<comment type="similarity">
    <text evidence="3">Belongs to the fatty acid desaturase type 1 family.</text>
</comment>
<keyword evidence="10" id="KW-0443">Lipid metabolism</keyword>
<proteinExistence type="inferred from homology"/>
<dbReference type="RefSeq" id="WP_008335618.1">
    <property type="nucleotide sequence ID" value="NZ_AFRZ01000001.1"/>
</dbReference>
<dbReference type="PATRIC" id="fig|929558.5.peg.1620"/>
<keyword evidence="11 12" id="KW-0472">Membrane</keyword>
<evidence type="ECO:0000256" key="3">
    <source>
        <dbReference type="ARBA" id="ARBA00009295"/>
    </source>
</evidence>
<evidence type="ECO:0000256" key="10">
    <source>
        <dbReference type="ARBA" id="ARBA00023098"/>
    </source>
</evidence>
<dbReference type="OrthoDB" id="104711at2"/>
<dbReference type="EMBL" id="AFRZ01000001">
    <property type="protein sequence ID" value="EHP30153.1"/>
    <property type="molecule type" value="Genomic_DNA"/>
</dbReference>
<dbReference type="GO" id="GO:0006629">
    <property type="term" value="P:lipid metabolic process"/>
    <property type="evidence" value="ECO:0007669"/>
    <property type="project" value="UniProtKB-KW"/>
</dbReference>
<organism evidence="14 15">
    <name type="scientific">Sulfurimonas gotlandica (strain DSM 19862 / JCM 16533 / GD1)</name>
    <dbReference type="NCBI Taxonomy" id="929558"/>
    <lineage>
        <taxon>Bacteria</taxon>
        <taxon>Pseudomonadati</taxon>
        <taxon>Campylobacterota</taxon>
        <taxon>Epsilonproteobacteria</taxon>
        <taxon>Campylobacterales</taxon>
        <taxon>Sulfurimonadaceae</taxon>
        <taxon>Sulfurimonas</taxon>
    </lineage>
</organism>
<comment type="caution">
    <text evidence="14">The sequence shown here is derived from an EMBL/GenBank/DDBJ whole genome shotgun (WGS) entry which is preliminary data.</text>
</comment>
<dbReference type="GO" id="GO:0046872">
    <property type="term" value="F:metal ion binding"/>
    <property type="evidence" value="ECO:0007669"/>
    <property type="project" value="UniProtKB-KW"/>
</dbReference>
<dbReference type="InterPro" id="IPR005804">
    <property type="entry name" value="FA_desaturase_dom"/>
</dbReference>
<sequence length="451" mass="52253">MSARENKVFEDILNARESIISTEEAEELSAQEKILKHEAEIAIQELSTSSEPIIKHLKEEKISSTHVYAKYEDVDKEELQRDLEEIKANLGPVGEEDYQHLLKLERWGRGATLSGFFLIYMATALEISIGLSTFGFWTLGIVAAILVGVGNVARWANVAHPILHGAYDKVPNIPKQYTKSGFARGKRRYIDWLDWIKPEAWEYEHNIMHHYHLGEDDDPDNVERNLQWLIQSKVPMWLRRVIVYMFAAVWKPVYYAPNTLRILENKERRKKRLPEITEYQISPFTENGKELWKNFYLPYALVKFALLPLLFLPLGTSAVFSALIIMLMAEVYANLHSFLVIVPNHSAGDIYQFSEPHKSQGEFYLRQIMGSVNYSTGSDLIDFSQGFLNYQIEHHLFPNTPQSYQQKMQPLVKEVCRKHNIEYRQESVFKRIGMTIDLMVGKSKLLRVDGI</sequence>
<dbReference type="HOGENOM" id="CLU_652854_0_0_7"/>
<dbReference type="Proteomes" id="UP000006431">
    <property type="component" value="Unassembled WGS sequence"/>
</dbReference>
<evidence type="ECO:0000313" key="14">
    <source>
        <dbReference type="EMBL" id="EHP30153.1"/>
    </source>
</evidence>
<keyword evidence="8 14" id="KW-0560">Oxidoreductase</keyword>
<evidence type="ECO:0000313" key="15">
    <source>
        <dbReference type="Proteomes" id="UP000006431"/>
    </source>
</evidence>
<evidence type="ECO:0000256" key="2">
    <source>
        <dbReference type="ARBA" id="ARBA00005189"/>
    </source>
</evidence>
<feature type="transmembrane region" description="Helical" evidence="12">
    <location>
        <begin position="110"/>
        <end position="129"/>
    </location>
</feature>
<name>B6BI01_SULGG</name>
<dbReference type="eggNOG" id="COG3239">
    <property type="taxonomic scope" value="Bacteria"/>
</dbReference>
<evidence type="ECO:0000256" key="7">
    <source>
        <dbReference type="ARBA" id="ARBA00022989"/>
    </source>
</evidence>
<comment type="subcellular location">
    <subcellularLocation>
        <location evidence="1">Membrane</location>
        <topology evidence="1">Multi-pass membrane protein</topology>
    </subcellularLocation>
</comment>
<comment type="pathway">
    <text evidence="2">Lipid metabolism.</text>
</comment>
<keyword evidence="15" id="KW-1185">Reference proteome</keyword>
<gene>
    <name evidence="14" type="ORF">SMGD1_1629</name>
</gene>
<evidence type="ECO:0000256" key="4">
    <source>
        <dbReference type="ARBA" id="ARBA00022617"/>
    </source>
</evidence>
<evidence type="ECO:0000256" key="1">
    <source>
        <dbReference type="ARBA" id="ARBA00004141"/>
    </source>
</evidence>
<feature type="transmembrane region" description="Helical" evidence="12">
    <location>
        <begin position="304"/>
        <end position="329"/>
    </location>
</feature>
<evidence type="ECO:0000256" key="9">
    <source>
        <dbReference type="ARBA" id="ARBA00023004"/>
    </source>
</evidence>
<dbReference type="InterPro" id="IPR012171">
    <property type="entry name" value="Fatty_acid_desaturase"/>
</dbReference>
<evidence type="ECO:0000256" key="5">
    <source>
        <dbReference type="ARBA" id="ARBA00022692"/>
    </source>
</evidence>
<feature type="transmembrane region" description="Helical" evidence="12">
    <location>
        <begin position="135"/>
        <end position="153"/>
    </location>
</feature>
<keyword evidence="6" id="KW-0479">Metal-binding</keyword>
<protein>
    <submittedName>
        <fullName evidence="14">Fatty acid desaturase</fullName>
        <ecNumber evidence="14">1.14.-.-</ecNumber>
    </submittedName>
</protein>
<feature type="domain" description="Fatty acid desaturase" evidence="13">
    <location>
        <begin position="137"/>
        <end position="425"/>
    </location>
</feature>
<keyword evidence="7 12" id="KW-1133">Transmembrane helix</keyword>
<dbReference type="PANTHER" id="PTHR19353">
    <property type="entry name" value="FATTY ACID DESATURASE 2"/>
    <property type="match status" value="1"/>
</dbReference>
<dbReference type="EC" id="1.14.-.-" evidence="14"/>
<evidence type="ECO:0000256" key="12">
    <source>
        <dbReference type="SAM" id="Phobius"/>
    </source>
</evidence>
<dbReference type="GO" id="GO:0016717">
    <property type="term" value="F:oxidoreductase activity, acting on paired donors, with oxidation of a pair of donors resulting in the reduction of molecular oxygen to two molecules of water"/>
    <property type="evidence" value="ECO:0007669"/>
    <property type="project" value="TreeGrafter"/>
</dbReference>
<dbReference type="AlphaFoldDB" id="B6BI01"/>
<accession>B6BI01</accession>
<dbReference type="GO" id="GO:0016020">
    <property type="term" value="C:membrane"/>
    <property type="evidence" value="ECO:0007669"/>
    <property type="project" value="UniProtKB-SubCell"/>
</dbReference>